<protein>
    <submittedName>
        <fullName evidence="1">Uncharacterized protein</fullName>
    </submittedName>
</protein>
<comment type="caution">
    <text evidence="1">The sequence shown here is derived from an EMBL/GenBank/DDBJ whole genome shotgun (WGS) entry which is preliminary data.</text>
</comment>
<keyword evidence="2" id="KW-1185">Reference proteome</keyword>
<accession>A0A2T3LF82</accession>
<name>A0A2T3LF82_9GAMM</name>
<gene>
    <name evidence="1" type="ORF">C9J47_05685</name>
</gene>
<sequence length="110" mass="11855">MRIIPAKVKNKKLIVNGIEPDDITLLSMGGGDSSGYLLIGKDNVAAYIVNTQPDLSNVIDQLTYICDQLVAIGDHAYITAAQGQVLSTPLKAVSEQAKSIKNKLEKMELI</sequence>
<evidence type="ECO:0000313" key="1">
    <source>
        <dbReference type="EMBL" id="PSV50041.1"/>
    </source>
</evidence>
<dbReference type="Proteomes" id="UP000241803">
    <property type="component" value="Unassembled WGS sequence"/>
</dbReference>
<dbReference type="AlphaFoldDB" id="A0A2T3LF82"/>
<evidence type="ECO:0000313" key="2">
    <source>
        <dbReference type="Proteomes" id="UP000241803"/>
    </source>
</evidence>
<dbReference type="EMBL" id="PYOC01000001">
    <property type="protein sequence ID" value="PSV50041.1"/>
    <property type="molecule type" value="Genomic_DNA"/>
</dbReference>
<organism evidence="1 2">
    <name type="scientific">Photobacterium indicum</name>
    <dbReference type="NCBI Taxonomy" id="81447"/>
    <lineage>
        <taxon>Bacteria</taxon>
        <taxon>Pseudomonadati</taxon>
        <taxon>Pseudomonadota</taxon>
        <taxon>Gammaproteobacteria</taxon>
        <taxon>Vibrionales</taxon>
        <taxon>Vibrionaceae</taxon>
        <taxon>Photobacterium</taxon>
    </lineage>
</organism>
<reference evidence="1 2" key="1">
    <citation type="submission" date="2018-03" db="EMBL/GenBank/DDBJ databases">
        <title>Whole genome sequencing of Histamine producing bacteria.</title>
        <authorList>
            <person name="Butler K."/>
        </authorList>
    </citation>
    <scope>NUCLEOTIDE SEQUENCE [LARGE SCALE GENOMIC DNA]</scope>
    <source>
        <strain evidence="1 2">ATCC 19614</strain>
    </source>
</reference>
<dbReference type="RefSeq" id="WP_107252625.1">
    <property type="nucleotide sequence ID" value="NZ_PYOC01000001.1"/>
</dbReference>
<proteinExistence type="predicted"/>